<name>A0A9W7GFQ2_9STRA</name>
<gene>
    <name evidence="2" type="ORF">TrCOL_g2855</name>
</gene>
<sequence>MKFAITLLISSSFASLAGASTTECTASQSMDVVGSIKLPSDYADPSTYDEGFCLFQIPTIVKACDGTGDTDDQTTADYYKKFEGMCDDGDGGGCDKKYANAKKCTDALGDAAALGDSPTADDIDACCAGPDDVTTLYGKMKAACSGQTTFVGQDCSYEGHTCLWIGEDVEESCDYWLASLNGGGATTAVSGLAIAAAGVAILNVL</sequence>
<reference evidence="3" key="1">
    <citation type="journal article" date="2023" name="Commun. Biol.">
        <title>Genome analysis of Parmales, the sister group of diatoms, reveals the evolutionary specialization of diatoms from phago-mixotrophs to photoautotrophs.</title>
        <authorList>
            <person name="Ban H."/>
            <person name="Sato S."/>
            <person name="Yoshikawa S."/>
            <person name="Yamada K."/>
            <person name="Nakamura Y."/>
            <person name="Ichinomiya M."/>
            <person name="Sato N."/>
            <person name="Blanc-Mathieu R."/>
            <person name="Endo H."/>
            <person name="Kuwata A."/>
            <person name="Ogata H."/>
        </authorList>
    </citation>
    <scope>NUCLEOTIDE SEQUENCE [LARGE SCALE GENOMIC DNA]</scope>
</reference>
<feature type="chain" id="PRO_5040892528" evidence="1">
    <location>
        <begin position="20"/>
        <end position="205"/>
    </location>
</feature>
<dbReference type="OrthoDB" id="10505126at2759"/>
<evidence type="ECO:0000313" key="3">
    <source>
        <dbReference type="Proteomes" id="UP001165065"/>
    </source>
</evidence>
<keyword evidence="1" id="KW-0732">Signal</keyword>
<keyword evidence="3" id="KW-1185">Reference proteome</keyword>
<dbReference type="EMBL" id="BRYA01000204">
    <property type="protein sequence ID" value="GMI44042.1"/>
    <property type="molecule type" value="Genomic_DNA"/>
</dbReference>
<accession>A0A9W7GFQ2</accession>
<evidence type="ECO:0000313" key="2">
    <source>
        <dbReference type="EMBL" id="GMI44042.1"/>
    </source>
</evidence>
<dbReference type="Proteomes" id="UP001165065">
    <property type="component" value="Unassembled WGS sequence"/>
</dbReference>
<evidence type="ECO:0000256" key="1">
    <source>
        <dbReference type="SAM" id="SignalP"/>
    </source>
</evidence>
<feature type="signal peptide" evidence="1">
    <location>
        <begin position="1"/>
        <end position="19"/>
    </location>
</feature>
<protein>
    <submittedName>
        <fullName evidence="2">Uncharacterized protein</fullName>
    </submittedName>
</protein>
<dbReference type="AlphaFoldDB" id="A0A9W7GFQ2"/>
<organism evidence="2 3">
    <name type="scientific">Triparma columacea</name>
    <dbReference type="NCBI Taxonomy" id="722753"/>
    <lineage>
        <taxon>Eukaryota</taxon>
        <taxon>Sar</taxon>
        <taxon>Stramenopiles</taxon>
        <taxon>Ochrophyta</taxon>
        <taxon>Bolidophyceae</taxon>
        <taxon>Parmales</taxon>
        <taxon>Triparmaceae</taxon>
        <taxon>Triparma</taxon>
    </lineage>
</organism>
<comment type="caution">
    <text evidence="2">The sequence shown here is derived from an EMBL/GenBank/DDBJ whole genome shotgun (WGS) entry which is preliminary data.</text>
</comment>
<proteinExistence type="predicted"/>